<organism evidence="3 4">
    <name type="scientific">Cellulomonas avistercoris</name>
    <dbReference type="NCBI Taxonomy" id="2762242"/>
    <lineage>
        <taxon>Bacteria</taxon>
        <taxon>Bacillati</taxon>
        <taxon>Actinomycetota</taxon>
        <taxon>Actinomycetes</taxon>
        <taxon>Micrococcales</taxon>
        <taxon>Cellulomonadaceae</taxon>
        <taxon>Cellulomonas</taxon>
    </lineage>
</organism>
<dbReference type="PROSITE" id="PS51671">
    <property type="entry name" value="ACT"/>
    <property type="match status" value="1"/>
</dbReference>
<evidence type="ECO:0000256" key="1">
    <source>
        <dbReference type="SAM" id="MobiDB-lite"/>
    </source>
</evidence>
<proteinExistence type="predicted"/>
<dbReference type="CDD" id="cd02116">
    <property type="entry name" value="ACT"/>
    <property type="match status" value="1"/>
</dbReference>
<evidence type="ECO:0000313" key="3">
    <source>
        <dbReference type="EMBL" id="MBD7918665.1"/>
    </source>
</evidence>
<reference evidence="3 4" key="1">
    <citation type="submission" date="2020-08" db="EMBL/GenBank/DDBJ databases">
        <title>A Genomic Blueprint of the Chicken Gut Microbiome.</title>
        <authorList>
            <person name="Gilroy R."/>
            <person name="Ravi A."/>
            <person name="Getino M."/>
            <person name="Pursley I."/>
            <person name="Horton D.L."/>
            <person name="Alikhan N.-F."/>
            <person name="Baker D."/>
            <person name="Gharbi K."/>
            <person name="Hall N."/>
            <person name="Watson M."/>
            <person name="Adriaenssens E.M."/>
            <person name="Foster-Nyarko E."/>
            <person name="Jarju S."/>
            <person name="Secka A."/>
            <person name="Antonio M."/>
            <person name="Oren A."/>
            <person name="Chaudhuri R."/>
            <person name="La Ragione R.M."/>
            <person name="Hildebrand F."/>
            <person name="Pallen M.J."/>
        </authorList>
    </citation>
    <scope>NUCLEOTIDE SEQUENCE [LARGE SCALE GENOMIC DNA]</scope>
    <source>
        <strain evidence="3 4">Sa3CUA2</strain>
    </source>
</reference>
<dbReference type="Gene3D" id="3.30.70.260">
    <property type="match status" value="1"/>
</dbReference>
<comment type="caution">
    <text evidence="3">The sequence shown here is derived from an EMBL/GenBank/DDBJ whole genome shotgun (WGS) entry which is preliminary data.</text>
</comment>
<feature type="compositionally biased region" description="Pro residues" evidence="1">
    <location>
        <begin position="161"/>
        <end position="177"/>
    </location>
</feature>
<keyword evidence="4" id="KW-1185">Reference proteome</keyword>
<dbReference type="SUPFAM" id="SSF55021">
    <property type="entry name" value="ACT-like"/>
    <property type="match status" value="1"/>
</dbReference>
<gene>
    <name evidence="3" type="ORF">H9657_10310</name>
</gene>
<dbReference type="InterPro" id="IPR054480">
    <property type="entry name" value="AHAS_small-like_ACT"/>
</dbReference>
<dbReference type="InterPro" id="IPR002912">
    <property type="entry name" value="ACT_dom"/>
</dbReference>
<dbReference type="Proteomes" id="UP000604241">
    <property type="component" value="Unassembled WGS sequence"/>
</dbReference>
<feature type="region of interest" description="Disordered" evidence="1">
    <location>
        <begin position="147"/>
        <end position="177"/>
    </location>
</feature>
<dbReference type="InterPro" id="IPR045865">
    <property type="entry name" value="ACT-like_dom_sf"/>
</dbReference>
<protein>
    <recommendedName>
        <fullName evidence="2">ACT domain-containing protein</fullName>
    </recommendedName>
</protein>
<feature type="domain" description="ACT" evidence="2">
    <location>
        <begin position="17"/>
        <end position="90"/>
    </location>
</feature>
<evidence type="ECO:0000259" key="2">
    <source>
        <dbReference type="PROSITE" id="PS51671"/>
    </source>
</evidence>
<dbReference type="RefSeq" id="WP_191783059.1">
    <property type="nucleotide sequence ID" value="NZ_JACSQV010000008.1"/>
</dbReference>
<name>A0ABR8QE06_9CELL</name>
<feature type="compositionally biased region" description="Low complexity" evidence="1">
    <location>
        <begin position="147"/>
        <end position="160"/>
    </location>
</feature>
<sequence>MTGPTGADRADDDTRWVGWFRTEHRTGAISALAGVFSTRGVNVDSLATGDVQGDDGVVVMTFRAGERRARLLARTVERLPHVRAVRVRPVDDPSVRAAAVVQLPPGVVFRPPAGAAVRWSGGTGEGQPLLVEGPLTGVEATVAAARAAGATSDATVVQPPDLQPPDVMPPGTPARPR</sequence>
<accession>A0ABR8QE06</accession>
<dbReference type="Pfam" id="PF22629">
    <property type="entry name" value="ACT_AHAS_ss"/>
    <property type="match status" value="1"/>
</dbReference>
<evidence type="ECO:0000313" key="4">
    <source>
        <dbReference type="Proteomes" id="UP000604241"/>
    </source>
</evidence>
<dbReference type="EMBL" id="JACSQV010000008">
    <property type="protein sequence ID" value="MBD7918665.1"/>
    <property type="molecule type" value="Genomic_DNA"/>
</dbReference>